<dbReference type="EMBL" id="JANYMP010000008">
    <property type="protein sequence ID" value="MCS7478787.1"/>
    <property type="molecule type" value="Genomic_DNA"/>
</dbReference>
<feature type="compositionally biased region" description="Low complexity" evidence="1">
    <location>
        <begin position="50"/>
        <end position="85"/>
    </location>
</feature>
<dbReference type="RefSeq" id="WP_259624300.1">
    <property type="nucleotide sequence ID" value="NZ_JANYMP010000008.1"/>
</dbReference>
<proteinExistence type="predicted"/>
<protein>
    <submittedName>
        <fullName evidence="2">Uncharacterized protein</fullName>
    </submittedName>
</protein>
<feature type="region of interest" description="Disordered" evidence="1">
    <location>
        <begin position="47"/>
        <end position="98"/>
    </location>
</feature>
<sequence>MIEPTGPRPASVYWRRRAIALGVSLVVLLLTIWLVASLVGRSDAQPEQQAAVSTPPSTPPSTAAPSSSATAPPSVAAVAATSSAPTAPPGPPAPCDDASINVVAEVGKASYESGQQPEFKFHVVNVGPLPCTKDIGRSTRELIVTSADGATQLWSGNHCFATEGNEVRVMQPRENFTFGLNWAGSTSDEGCRTHSRVGPGDYLLIAKVAGKASNPVVFRLN</sequence>
<evidence type="ECO:0000256" key="1">
    <source>
        <dbReference type="SAM" id="MobiDB-lite"/>
    </source>
</evidence>
<accession>A0A9X3AFI9</accession>
<evidence type="ECO:0000313" key="3">
    <source>
        <dbReference type="Proteomes" id="UP001141259"/>
    </source>
</evidence>
<dbReference type="Proteomes" id="UP001141259">
    <property type="component" value="Unassembled WGS sequence"/>
</dbReference>
<comment type="caution">
    <text evidence="2">The sequence shown here is derived from an EMBL/GenBank/DDBJ whole genome shotgun (WGS) entry which is preliminary data.</text>
</comment>
<evidence type="ECO:0000313" key="2">
    <source>
        <dbReference type="EMBL" id="MCS7478787.1"/>
    </source>
</evidence>
<name>A0A9X3AFI9_9PSEU</name>
<reference evidence="2" key="1">
    <citation type="submission" date="2022-08" db="EMBL/GenBank/DDBJ databases">
        <authorList>
            <person name="Tistechok S."/>
            <person name="Samborskyy M."/>
            <person name="Roman I."/>
        </authorList>
    </citation>
    <scope>NUCLEOTIDE SEQUENCE</scope>
    <source>
        <strain evidence="2">DSM 103496</strain>
    </source>
</reference>
<keyword evidence="3" id="KW-1185">Reference proteome</keyword>
<gene>
    <name evidence="2" type="ORF">NZH93_18160</name>
</gene>
<dbReference type="AlphaFoldDB" id="A0A9X3AFI9"/>
<organism evidence="2 3">
    <name type="scientific">Umezawaea endophytica</name>
    <dbReference type="NCBI Taxonomy" id="1654476"/>
    <lineage>
        <taxon>Bacteria</taxon>
        <taxon>Bacillati</taxon>
        <taxon>Actinomycetota</taxon>
        <taxon>Actinomycetes</taxon>
        <taxon>Pseudonocardiales</taxon>
        <taxon>Pseudonocardiaceae</taxon>
        <taxon>Umezawaea</taxon>
    </lineage>
</organism>